<dbReference type="STRING" id="67801.A0A1B0AL95"/>
<dbReference type="EMBL" id="JXJN01030511">
    <property type="status" value="NOT_ANNOTATED_CDS"/>
    <property type="molecule type" value="Genomic_DNA"/>
</dbReference>
<protein>
    <submittedName>
        <fullName evidence="1">Uncharacterized protein</fullName>
    </submittedName>
</protein>
<keyword evidence="2" id="KW-1185">Reference proteome</keyword>
<evidence type="ECO:0000313" key="1">
    <source>
        <dbReference type="EnsemblMetazoa" id="GPPI000670-PA"/>
    </source>
</evidence>
<dbReference type="AlphaFoldDB" id="A0A1B0AL95"/>
<evidence type="ECO:0000313" key="2">
    <source>
        <dbReference type="Proteomes" id="UP000092460"/>
    </source>
</evidence>
<accession>A0A1B0AL95</accession>
<name>A0A1B0AL95_9MUSC</name>
<dbReference type="Proteomes" id="UP000092460">
    <property type="component" value="Unassembled WGS sequence"/>
</dbReference>
<sequence length="159" mass="17304">MKAAEFKEMQTTKDLKESEEIKHEIASLSWLTSSLPQSPPLVLLSSKAKESSTQATQVSSEATTIVKKPSLLPKPKVKVIIPPPVLLQMQQQQQQQSDSNIDVVPSLMASTPTTASTSRIPVRTANGEKRAVQVAFSEEFTSSPIITESDAIKSKAMIK</sequence>
<dbReference type="EnsemblMetazoa" id="GPPI000670-RA">
    <property type="protein sequence ID" value="GPPI000670-PA"/>
    <property type="gene ID" value="GPPI000670"/>
</dbReference>
<reference evidence="2" key="1">
    <citation type="submission" date="2015-01" db="EMBL/GenBank/DDBJ databases">
        <authorList>
            <person name="Aksoy S."/>
            <person name="Warren W."/>
            <person name="Wilson R.K."/>
        </authorList>
    </citation>
    <scope>NUCLEOTIDE SEQUENCE [LARGE SCALE GENOMIC DNA]</scope>
    <source>
        <strain evidence="2">IAEA</strain>
    </source>
</reference>
<organism evidence="1 2">
    <name type="scientific">Glossina palpalis gambiensis</name>
    <dbReference type="NCBI Taxonomy" id="67801"/>
    <lineage>
        <taxon>Eukaryota</taxon>
        <taxon>Metazoa</taxon>
        <taxon>Ecdysozoa</taxon>
        <taxon>Arthropoda</taxon>
        <taxon>Hexapoda</taxon>
        <taxon>Insecta</taxon>
        <taxon>Pterygota</taxon>
        <taxon>Neoptera</taxon>
        <taxon>Endopterygota</taxon>
        <taxon>Diptera</taxon>
        <taxon>Brachycera</taxon>
        <taxon>Muscomorpha</taxon>
        <taxon>Hippoboscoidea</taxon>
        <taxon>Glossinidae</taxon>
        <taxon>Glossina</taxon>
    </lineage>
</organism>
<reference evidence="1" key="2">
    <citation type="submission" date="2020-05" db="UniProtKB">
        <authorList>
            <consortium name="EnsemblMetazoa"/>
        </authorList>
    </citation>
    <scope>IDENTIFICATION</scope>
    <source>
        <strain evidence="1">IAEA</strain>
    </source>
</reference>
<dbReference type="VEuPathDB" id="VectorBase:GPPI000670"/>
<proteinExistence type="predicted"/>